<proteinExistence type="predicted"/>
<dbReference type="AlphaFoldDB" id="A0AAV6UVF9"/>
<evidence type="ECO:0000313" key="2">
    <source>
        <dbReference type="EMBL" id="KAG8187511.1"/>
    </source>
</evidence>
<keyword evidence="3" id="KW-1185">Reference proteome</keyword>
<organism evidence="2 3">
    <name type="scientific">Oedothorax gibbosus</name>
    <dbReference type="NCBI Taxonomy" id="931172"/>
    <lineage>
        <taxon>Eukaryota</taxon>
        <taxon>Metazoa</taxon>
        <taxon>Ecdysozoa</taxon>
        <taxon>Arthropoda</taxon>
        <taxon>Chelicerata</taxon>
        <taxon>Arachnida</taxon>
        <taxon>Araneae</taxon>
        <taxon>Araneomorphae</taxon>
        <taxon>Entelegynae</taxon>
        <taxon>Araneoidea</taxon>
        <taxon>Linyphiidae</taxon>
        <taxon>Erigoninae</taxon>
        <taxon>Oedothorax</taxon>
    </lineage>
</organism>
<sequence>MVSPVERKRWRADKKANEEKKKKEHFLIRILIQKPHLMGICSPRRGEEVTVEISHSPEKGSWLSLDENTPTWSLNSDLAPQSDRLNSKARKVLVGDAEMCATG</sequence>
<evidence type="ECO:0000313" key="3">
    <source>
        <dbReference type="Proteomes" id="UP000827092"/>
    </source>
</evidence>
<accession>A0AAV6UVF9</accession>
<evidence type="ECO:0000256" key="1">
    <source>
        <dbReference type="SAM" id="MobiDB-lite"/>
    </source>
</evidence>
<reference evidence="2 3" key="1">
    <citation type="journal article" date="2022" name="Nat. Ecol. Evol.">
        <title>A masculinizing supergene underlies an exaggerated male reproductive morph in a spider.</title>
        <authorList>
            <person name="Hendrickx F."/>
            <person name="De Corte Z."/>
            <person name="Sonet G."/>
            <person name="Van Belleghem S.M."/>
            <person name="Kostlbacher S."/>
            <person name="Vangestel C."/>
        </authorList>
    </citation>
    <scope>NUCLEOTIDE SEQUENCE [LARGE SCALE GENOMIC DNA]</scope>
    <source>
        <strain evidence="2">W744_W776</strain>
    </source>
</reference>
<feature type="region of interest" description="Disordered" evidence="1">
    <location>
        <begin position="1"/>
        <end position="20"/>
    </location>
</feature>
<name>A0AAV6UVF9_9ARAC</name>
<protein>
    <submittedName>
        <fullName evidence="2">Uncharacterized protein</fullName>
    </submittedName>
</protein>
<dbReference type="Proteomes" id="UP000827092">
    <property type="component" value="Unassembled WGS sequence"/>
</dbReference>
<gene>
    <name evidence="2" type="ORF">JTE90_022904</name>
</gene>
<dbReference type="EMBL" id="JAFNEN010000270">
    <property type="protein sequence ID" value="KAG8187511.1"/>
    <property type="molecule type" value="Genomic_DNA"/>
</dbReference>
<comment type="caution">
    <text evidence="2">The sequence shown here is derived from an EMBL/GenBank/DDBJ whole genome shotgun (WGS) entry which is preliminary data.</text>
</comment>